<dbReference type="HOGENOM" id="CLU_120543_0_0_1"/>
<feature type="region of interest" description="Disordered" evidence="1">
    <location>
        <begin position="94"/>
        <end position="135"/>
    </location>
</feature>
<dbReference type="Proteomes" id="UP000002279">
    <property type="component" value="Chromosome 2"/>
</dbReference>
<dbReference type="Ensembl" id="ENSOANT00000029877.2">
    <property type="protein sequence ID" value="ENSOANP00000026074.2"/>
    <property type="gene ID" value="ENSOANG00000020504.3"/>
</dbReference>
<dbReference type="InterPro" id="IPR003597">
    <property type="entry name" value="Ig_C1-set"/>
</dbReference>
<reference evidence="3" key="3">
    <citation type="submission" date="2025-09" db="UniProtKB">
        <authorList>
            <consortium name="Ensembl"/>
        </authorList>
    </citation>
    <scope>IDENTIFICATION</scope>
    <source>
        <strain evidence="3">Glennie</strain>
    </source>
</reference>
<dbReference type="GeneTree" id="ENSGT01020000230916"/>
<dbReference type="Gene3D" id="2.60.40.10">
    <property type="entry name" value="Immunoglobulins"/>
    <property type="match status" value="1"/>
</dbReference>
<reference evidence="3" key="2">
    <citation type="submission" date="2025-08" db="UniProtKB">
        <authorList>
            <consortium name="Ensembl"/>
        </authorList>
    </citation>
    <scope>IDENTIFICATION</scope>
    <source>
        <strain evidence="3">Glennie</strain>
    </source>
</reference>
<dbReference type="AlphaFoldDB" id="F7FIW3"/>
<proteinExistence type="predicted"/>
<name>F7FIW3_ORNAN</name>
<dbReference type="SUPFAM" id="SSF48726">
    <property type="entry name" value="Immunoglobulin"/>
    <property type="match status" value="1"/>
</dbReference>
<keyword evidence="4" id="KW-1185">Reference proteome</keyword>
<dbReference type="InParanoid" id="F7FIW3"/>
<dbReference type="InterPro" id="IPR036179">
    <property type="entry name" value="Ig-like_dom_sf"/>
</dbReference>
<organism evidence="3 4">
    <name type="scientific">Ornithorhynchus anatinus</name>
    <name type="common">Duckbill platypus</name>
    <dbReference type="NCBI Taxonomy" id="9258"/>
    <lineage>
        <taxon>Eukaryota</taxon>
        <taxon>Metazoa</taxon>
        <taxon>Chordata</taxon>
        <taxon>Craniata</taxon>
        <taxon>Vertebrata</taxon>
        <taxon>Euteleostomi</taxon>
        <taxon>Mammalia</taxon>
        <taxon>Monotremata</taxon>
        <taxon>Ornithorhynchidae</taxon>
        <taxon>Ornithorhynchus</taxon>
    </lineage>
</organism>
<feature type="domain" description="Immunoglobulin C1-set" evidence="2">
    <location>
        <begin position="29"/>
        <end position="87"/>
    </location>
</feature>
<dbReference type="FunFam" id="2.60.40.10:FF:001810">
    <property type="entry name" value="T cell receptor delta constant"/>
    <property type="match status" value="1"/>
</dbReference>
<sequence>VPLQNNCVSGAPAESQPTVFILRNQSFGGCLVKDFYPKELSLTLSAPRPPLTEPLQATASSSQGTYTTIRIGQFSEEDSVTCSVRHGSVQINVTEGQDAAPVQPGSRKSRQSDASHPERRCAEHPGSENPDESVLTCSEQSITGDREWGNTLSIFILALRVLLVKSVALNLLLTVQASCC</sequence>
<evidence type="ECO:0000259" key="2">
    <source>
        <dbReference type="Pfam" id="PF07654"/>
    </source>
</evidence>
<feature type="compositionally biased region" description="Basic and acidic residues" evidence="1">
    <location>
        <begin position="110"/>
        <end position="126"/>
    </location>
</feature>
<evidence type="ECO:0000313" key="3">
    <source>
        <dbReference type="Ensembl" id="ENSOANP00000026074.2"/>
    </source>
</evidence>
<evidence type="ECO:0000256" key="1">
    <source>
        <dbReference type="SAM" id="MobiDB-lite"/>
    </source>
</evidence>
<evidence type="ECO:0000313" key="4">
    <source>
        <dbReference type="Proteomes" id="UP000002279"/>
    </source>
</evidence>
<dbReference type="Bgee" id="ENSOANG00000020504">
    <property type="expression patterns" value="Expressed in adult mammalian kidney and 1 other cell type or tissue"/>
</dbReference>
<dbReference type="InterPro" id="IPR013783">
    <property type="entry name" value="Ig-like_fold"/>
</dbReference>
<dbReference type="Pfam" id="PF07654">
    <property type="entry name" value="C1-set"/>
    <property type="match status" value="1"/>
</dbReference>
<reference evidence="3 4" key="1">
    <citation type="journal article" date="2008" name="Nature">
        <title>Genome analysis of the platypus reveals unique signatures of evolution.</title>
        <authorList>
            <person name="Warren W.C."/>
            <person name="Hillier L.W."/>
            <person name="Marshall Graves J.A."/>
            <person name="Birney E."/>
            <person name="Ponting C.P."/>
            <person name="Grutzner F."/>
            <person name="Belov K."/>
            <person name="Miller W."/>
            <person name="Clarke L."/>
            <person name="Chinwalla A.T."/>
            <person name="Yang S.P."/>
            <person name="Heger A."/>
            <person name="Locke D.P."/>
            <person name="Miethke P."/>
            <person name="Waters P.D."/>
            <person name="Veyrunes F."/>
            <person name="Fulton L."/>
            <person name="Fulton B."/>
            <person name="Graves T."/>
            <person name="Wallis J."/>
            <person name="Puente X.S."/>
            <person name="Lopez-Otin C."/>
            <person name="Ordonez G.R."/>
            <person name="Eichler E.E."/>
            <person name="Chen L."/>
            <person name="Cheng Z."/>
            <person name="Deakin J.E."/>
            <person name="Alsop A."/>
            <person name="Thompson K."/>
            <person name="Kirby P."/>
            <person name="Papenfuss A.T."/>
            <person name="Wakefield M.J."/>
            <person name="Olender T."/>
            <person name="Lancet D."/>
            <person name="Huttley G.A."/>
            <person name="Smit A.F."/>
            <person name="Pask A."/>
            <person name="Temple-Smith P."/>
            <person name="Batzer M.A."/>
            <person name="Walker J.A."/>
            <person name="Konkel M.K."/>
            <person name="Harris R.S."/>
            <person name="Whittington C.M."/>
            <person name="Wong E.S."/>
            <person name="Gemmell N.J."/>
            <person name="Buschiazzo E."/>
            <person name="Vargas Jentzsch I.M."/>
            <person name="Merkel A."/>
            <person name="Schmitz J."/>
            <person name="Zemann A."/>
            <person name="Churakov G."/>
            <person name="Kriegs J.O."/>
            <person name="Brosius J."/>
            <person name="Murchison E.P."/>
            <person name="Sachidanandam R."/>
            <person name="Smith C."/>
            <person name="Hannon G.J."/>
            <person name="Tsend-Ayush E."/>
            <person name="McMillan D."/>
            <person name="Attenborough R."/>
            <person name="Rens W."/>
            <person name="Ferguson-Smith M."/>
            <person name="Lefevre C.M."/>
            <person name="Sharp J.A."/>
            <person name="Nicholas K.R."/>
            <person name="Ray D.A."/>
            <person name="Kube M."/>
            <person name="Reinhardt R."/>
            <person name="Pringle T.H."/>
            <person name="Taylor J."/>
            <person name="Jones R.C."/>
            <person name="Nixon B."/>
            <person name="Dacheux J.L."/>
            <person name="Niwa H."/>
            <person name="Sekita Y."/>
            <person name="Huang X."/>
            <person name="Stark A."/>
            <person name="Kheradpour P."/>
            <person name="Kellis M."/>
            <person name="Flicek P."/>
            <person name="Chen Y."/>
            <person name="Webber C."/>
            <person name="Hardison R."/>
            <person name="Nelson J."/>
            <person name="Hallsworth-Pepin K."/>
            <person name="Delehaunty K."/>
            <person name="Markovic C."/>
            <person name="Minx P."/>
            <person name="Feng Y."/>
            <person name="Kremitzki C."/>
            <person name="Mitreva M."/>
            <person name="Glasscock J."/>
            <person name="Wylie T."/>
            <person name="Wohldmann P."/>
            <person name="Thiru P."/>
            <person name="Nhan M.N."/>
            <person name="Pohl C.S."/>
            <person name="Smith S.M."/>
            <person name="Hou S."/>
            <person name="Nefedov M."/>
            <person name="de Jong P.J."/>
            <person name="Renfree M.B."/>
            <person name="Mardis E.R."/>
            <person name="Wilson R.K."/>
        </authorList>
    </citation>
    <scope>NUCLEOTIDE SEQUENCE [LARGE SCALE GENOMIC DNA]</scope>
    <source>
        <strain evidence="3 4">Glennie</strain>
    </source>
</reference>
<dbReference type="eggNOG" id="ENOG502SA5D">
    <property type="taxonomic scope" value="Eukaryota"/>
</dbReference>
<protein>
    <recommendedName>
        <fullName evidence="2">Immunoglobulin C1-set domain-containing protein</fullName>
    </recommendedName>
</protein>
<accession>F7FIW3</accession>